<name>A0AAW2C865_9ROSI</name>
<reference evidence="2 3" key="1">
    <citation type="submission" date="2024-01" db="EMBL/GenBank/DDBJ databases">
        <title>A telomere-to-telomere, gap-free genome of sweet tea (Lithocarpus litseifolius).</title>
        <authorList>
            <person name="Zhou J."/>
        </authorList>
    </citation>
    <scope>NUCLEOTIDE SEQUENCE [LARGE SCALE GENOMIC DNA]</scope>
    <source>
        <strain evidence="2">Zhou-2022a</strain>
        <tissue evidence="2">Leaf</tissue>
    </source>
</reference>
<feature type="domain" description="RNase H type-1" evidence="1">
    <location>
        <begin position="8"/>
        <end position="80"/>
    </location>
</feature>
<dbReference type="InterPro" id="IPR002156">
    <property type="entry name" value="RNaseH_domain"/>
</dbReference>
<evidence type="ECO:0000259" key="1">
    <source>
        <dbReference type="Pfam" id="PF13456"/>
    </source>
</evidence>
<sequence>MVALSSKRPQVVDGEEAELLACQRVVAFAIEMGFKDIIIEGDSVNVIKALNWSGTNFSQLGHMVMDIQRLETSHRSISLSIIISLFIRQPERLKPMDQKW</sequence>
<dbReference type="GO" id="GO:0003676">
    <property type="term" value="F:nucleic acid binding"/>
    <property type="evidence" value="ECO:0007669"/>
    <property type="project" value="InterPro"/>
</dbReference>
<keyword evidence="3" id="KW-1185">Reference proteome</keyword>
<dbReference type="AlphaFoldDB" id="A0AAW2C865"/>
<comment type="caution">
    <text evidence="2">The sequence shown here is derived from an EMBL/GenBank/DDBJ whole genome shotgun (WGS) entry which is preliminary data.</text>
</comment>
<evidence type="ECO:0000313" key="2">
    <source>
        <dbReference type="EMBL" id="KAK9993299.1"/>
    </source>
</evidence>
<dbReference type="Gene3D" id="3.30.420.10">
    <property type="entry name" value="Ribonuclease H-like superfamily/Ribonuclease H"/>
    <property type="match status" value="1"/>
</dbReference>
<dbReference type="GO" id="GO:0004523">
    <property type="term" value="F:RNA-DNA hybrid ribonuclease activity"/>
    <property type="evidence" value="ECO:0007669"/>
    <property type="project" value="InterPro"/>
</dbReference>
<dbReference type="InterPro" id="IPR044730">
    <property type="entry name" value="RNase_H-like_dom_plant"/>
</dbReference>
<dbReference type="EMBL" id="JAZDWU010000008">
    <property type="protein sequence ID" value="KAK9993299.1"/>
    <property type="molecule type" value="Genomic_DNA"/>
</dbReference>
<evidence type="ECO:0000313" key="3">
    <source>
        <dbReference type="Proteomes" id="UP001459277"/>
    </source>
</evidence>
<dbReference type="Proteomes" id="UP001459277">
    <property type="component" value="Unassembled WGS sequence"/>
</dbReference>
<dbReference type="Pfam" id="PF13456">
    <property type="entry name" value="RVT_3"/>
    <property type="match status" value="1"/>
</dbReference>
<dbReference type="InterPro" id="IPR036397">
    <property type="entry name" value="RNaseH_sf"/>
</dbReference>
<proteinExistence type="predicted"/>
<organism evidence="2 3">
    <name type="scientific">Lithocarpus litseifolius</name>
    <dbReference type="NCBI Taxonomy" id="425828"/>
    <lineage>
        <taxon>Eukaryota</taxon>
        <taxon>Viridiplantae</taxon>
        <taxon>Streptophyta</taxon>
        <taxon>Embryophyta</taxon>
        <taxon>Tracheophyta</taxon>
        <taxon>Spermatophyta</taxon>
        <taxon>Magnoliopsida</taxon>
        <taxon>eudicotyledons</taxon>
        <taxon>Gunneridae</taxon>
        <taxon>Pentapetalae</taxon>
        <taxon>rosids</taxon>
        <taxon>fabids</taxon>
        <taxon>Fagales</taxon>
        <taxon>Fagaceae</taxon>
        <taxon>Lithocarpus</taxon>
    </lineage>
</organism>
<accession>A0AAW2C865</accession>
<gene>
    <name evidence="2" type="ORF">SO802_023002</name>
</gene>
<protein>
    <recommendedName>
        <fullName evidence="1">RNase H type-1 domain-containing protein</fullName>
    </recommendedName>
</protein>
<dbReference type="CDD" id="cd06222">
    <property type="entry name" value="RNase_H_like"/>
    <property type="match status" value="1"/>
</dbReference>